<dbReference type="SMART" id="SM00363">
    <property type="entry name" value="S4"/>
    <property type="match status" value="1"/>
</dbReference>
<feature type="domain" description="RNA-binding S4" evidence="6">
    <location>
        <begin position="1"/>
        <end position="58"/>
    </location>
</feature>
<gene>
    <name evidence="7" type="ORF">ACKQTC_04345</name>
</gene>
<dbReference type="PANTHER" id="PTHR47683">
    <property type="entry name" value="PSEUDOURIDINE SYNTHASE FAMILY PROTEIN-RELATED"/>
    <property type="match status" value="1"/>
</dbReference>
<dbReference type="InterPro" id="IPR036986">
    <property type="entry name" value="S4_RNA-bd_sf"/>
</dbReference>
<dbReference type="PROSITE" id="PS01149">
    <property type="entry name" value="PSI_RSU"/>
    <property type="match status" value="1"/>
</dbReference>
<dbReference type="NCBIfam" id="TIGR00093">
    <property type="entry name" value="pseudouridine synthase"/>
    <property type="match status" value="1"/>
</dbReference>
<comment type="caution">
    <text evidence="7">The sequence shown here is derived from an EMBL/GenBank/DDBJ whole genome shotgun (WGS) entry which is preliminary data.</text>
</comment>
<dbReference type="InterPro" id="IPR000748">
    <property type="entry name" value="PsdUridine_synth_RsuA/RluB/E/F"/>
</dbReference>
<evidence type="ECO:0000256" key="1">
    <source>
        <dbReference type="ARBA" id="ARBA00008348"/>
    </source>
</evidence>
<keyword evidence="2 4" id="KW-0694">RNA-binding</keyword>
<evidence type="ECO:0000256" key="3">
    <source>
        <dbReference type="ARBA" id="ARBA00023235"/>
    </source>
</evidence>
<dbReference type="SUPFAM" id="SSF55174">
    <property type="entry name" value="Alpha-L RNA-binding motif"/>
    <property type="match status" value="1"/>
</dbReference>
<evidence type="ECO:0000256" key="2">
    <source>
        <dbReference type="ARBA" id="ARBA00022884"/>
    </source>
</evidence>
<dbReference type="Pfam" id="PF00849">
    <property type="entry name" value="PseudoU_synth_2"/>
    <property type="match status" value="1"/>
</dbReference>
<dbReference type="PROSITE" id="PS50889">
    <property type="entry name" value="S4"/>
    <property type="match status" value="1"/>
</dbReference>
<dbReference type="EMBL" id="JBJUVG010000004">
    <property type="protein sequence ID" value="MFM9413591.1"/>
    <property type="molecule type" value="Genomic_DNA"/>
</dbReference>
<evidence type="ECO:0000259" key="6">
    <source>
        <dbReference type="SMART" id="SM00363"/>
    </source>
</evidence>
<sequence length="236" mass="26080">MRLDKFLHDMGLGSRKELGQAIRRGRVTVDGQTVDRRDFQVGAEALVTFDGVPLSYQDAQYLMLHKPAGVVTAMKDGRDQTVMDLLFDQSKNLRPVGRLDKNTTGLLLLTTDGQLAHRLSSPKYDIPKTYWFTYSGDFPLDAVDQVARGLDLSDGPTRPAKLDLTGPGQAQLTLSEGRTHQVKRMCHALGGEVLTLHRVQLGPLWLDDLPEGQWRSLSPEEIAALYAACGLNKEAP</sequence>
<proteinExistence type="inferred from homology"/>
<dbReference type="Gene3D" id="3.30.70.1560">
    <property type="entry name" value="Alpha-L RNA-binding motif"/>
    <property type="match status" value="1"/>
</dbReference>
<dbReference type="InterPro" id="IPR018496">
    <property type="entry name" value="PsdUridine_synth_RsuA/RluB_CS"/>
</dbReference>
<dbReference type="Gene3D" id="3.30.70.580">
    <property type="entry name" value="Pseudouridine synthase I, catalytic domain, N-terminal subdomain"/>
    <property type="match status" value="1"/>
</dbReference>
<dbReference type="InterPro" id="IPR042092">
    <property type="entry name" value="PsdUridine_s_RsuA/RluB/E/F_cat"/>
</dbReference>
<keyword evidence="8" id="KW-1185">Reference proteome</keyword>
<evidence type="ECO:0000313" key="8">
    <source>
        <dbReference type="Proteomes" id="UP001631949"/>
    </source>
</evidence>
<name>A0ABW9H0A8_9FIRM</name>
<dbReference type="Gene3D" id="3.10.290.10">
    <property type="entry name" value="RNA-binding S4 domain"/>
    <property type="match status" value="1"/>
</dbReference>
<dbReference type="InterPro" id="IPR006145">
    <property type="entry name" value="PsdUridine_synth_RsuA/RluA"/>
</dbReference>
<accession>A0ABW9H0A8</accession>
<dbReference type="PANTHER" id="PTHR47683:SF4">
    <property type="entry name" value="PSEUDOURIDINE SYNTHASE"/>
    <property type="match status" value="1"/>
</dbReference>
<dbReference type="Pfam" id="PF01479">
    <property type="entry name" value="S4"/>
    <property type="match status" value="1"/>
</dbReference>
<dbReference type="RefSeq" id="WP_408977208.1">
    <property type="nucleotide sequence ID" value="NZ_JBJUVG010000004.1"/>
</dbReference>
<dbReference type="InterPro" id="IPR050343">
    <property type="entry name" value="RsuA_PseudoU_synthase"/>
</dbReference>
<reference evidence="7 8" key="1">
    <citation type="journal article" date="2016" name="Int. J. Syst. Evol. Microbiol.">
        <title>Peptococcus simiae sp. nov., isolated from rhesus macaque faeces and emended description of the genus Peptococcus.</title>
        <authorList>
            <person name="Shkoporov A.N."/>
            <person name="Efimov B.A."/>
            <person name="Kondova I."/>
            <person name="Ouwerling B."/>
            <person name="Chaplin A.V."/>
            <person name="Shcherbakova V.A."/>
            <person name="Langermans J.A.M."/>
        </authorList>
    </citation>
    <scope>NUCLEOTIDE SEQUENCE [LARGE SCALE GENOMIC DNA]</scope>
    <source>
        <strain evidence="7 8">M108</strain>
    </source>
</reference>
<dbReference type="EC" id="5.4.99.-" evidence="5"/>
<dbReference type="CDD" id="cd00165">
    <property type="entry name" value="S4"/>
    <property type="match status" value="1"/>
</dbReference>
<dbReference type="InterPro" id="IPR020103">
    <property type="entry name" value="PsdUridine_synth_cat_dom_sf"/>
</dbReference>
<protein>
    <recommendedName>
        <fullName evidence="5">Pseudouridine synthase</fullName>
        <ecNumber evidence="5">5.4.99.-</ecNumber>
    </recommendedName>
</protein>
<evidence type="ECO:0000256" key="4">
    <source>
        <dbReference type="PROSITE-ProRule" id="PRU00182"/>
    </source>
</evidence>
<dbReference type="GO" id="GO:0016853">
    <property type="term" value="F:isomerase activity"/>
    <property type="evidence" value="ECO:0007669"/>
    <property type="project" value="UniProtKB-KW"/>
</dbReference>
<dbReference type="InterPro" id="IPR002942">
    <property type="entry name" value="S4_RNA-bd"/>
</dbReference>
<keyword evidence="3 5" id="KW-0413">Isomerase</keyword>
<evidence type="ECO:0000313" key="7">
    <source>
        <dbReference type="EMBL" id="MFM9413591.1"/>
    </source>
</evidence>
<evidence type="ECO:0000256" key="5">
    <source>
        <dbReference type="RuleBase" id="RU003887"/>
    </source>
</evidence>
<dbReference type="SUPFAM" id="SSF55120">
    <property type="entry name" value="Pseudouridine synthase"/>
    <property type="match status" value="1"/>
</dbReference>
<organism evidence="7 8">
    <name type="scientific">Peptococcus simiae</name>
    <dbReference type="NCBI Taxonomy" id="1643805"/>
    <lineage>
        <taxon>Bacteria</taxon>
        <taxon>Bacillati</taxon>
        <taxon>Bacillota</taxon>
        <taxon>Clostridia</taxon>
        <taxon>Eubacteriales</taxon>
        <taxon>Peptococcaceae</taxon>
        <taxon>Peptococcus</taxon>
    </lineage>
</organism>
<dbReference type="InterPro" id="IPR020094">
    <property type="entry name" value="TruA/RsuA/RluB/E/F_N"/>
</dbReference>
<comment type="similarity">
    <text evidence="1 5">Belongs to the pseudouridine synthase RsuA family.</text>
</comment>
<dbReference type="Proteomes" id="UP001631949">
    <property type="component" value="Unassembled WGS sequence"/>
</dbReference>